<evidence type="ECO:0000313" key="9">
    <source>
        <dbReference type="EMBL" id="GHO84853.1"/>
    </source>
</evidence>
<dbReference type="RefSeq" id="WP_201362481.1">
    <property type="nucleotide sequence ID" value="NZ_BNJJ01000007.1"/>
</dbReference>
<keyword evidence="4" id="KW-0418">Kinase</keyword>
<dbReference type="Pfam" id="PF00069">
    <property type="entry name" value="Pkinase"/>
    <property type="match status" value="1"/>
</dbReference>
<evidence type="ECO:0000256" key="1">
    <source>
        <dbReference type="ARBA" id="ARBA00012513"/>
    </source>
</evidence>
<dbReference type="Proteomes" id="UP000635565">
    <property type="component" value="Unassembled WGS sequence"/>
</dbReference>
<keyword evidence="10" id="KW-1185">Reference proteome</keyword>
<dbReference type="PROSITE" id="PS50011">
    <property type="entry name" value="PROTEIN_KINASE_DOM"/>
    <property type="match status" value="1"/>
</dbReference>
<feature type="region of interest" description="Disordered" evidence="6">
    <location>
        <begin position="289"/>
        <end position="398"/>
    </location>
</feature>
<dbReference type="SMART" id="SM00240">
    <property type="entry name" value="FHA"/>
    <property type="match status" value="1"/>
</dbReference>
<dbReference type="CDD" id="cd00060">
    <property type="entry name" value="FHA"/>
    <property type="match status" value="1"/>
</dbReference>
<evidence type="ECO:0000256" key="5">
    <source>
        <dbReference type="ARBA" id="ARBA00022840"/>
    </source>
</evidence>
<dbReference type="InterPro" id="IPR000253">
    <property type="entry name" value="FHA_dom"/>
</dbReference>
<dbReference type="EC" id="2.7.11.1" evidence="1"/>
<dbReference type="Pfam" id="PF00498">
    <property type="entry name" value="FHA"/>
    <property type="match status" value="1"/>
</dbReference>
<dbReference type="PANTHER" id="PTHR43289:SF6">
    <property type="entry name" value="SERINE_THREONINE-PROTEIN KINASE NEKL-3"/>
    <property type="match status" value="1"/>
</dbReference>
<keyword evidence="2" id="KW-0808">Transferase</keyword>
<evidence type="ECO:0000259" key="8">
    <source>
        <dbReference type="PROSITE" id="PS50011"/>
    </source>
</evidence>
<dbReference type="InterPro" id="IPR011009">
    <property type="entry name" value="Kinase-like_dom_sf"/>
</dbReference>
<evidence type="ECO:0000256" key="4">
    <source>
        <dbReference type="ARBA" id="ARBA00022777"/>
    </source>
</evidence>
<comment type="caution">
    <text evidence="9">The sequence shown here is derived from an EMBL/GenBank/DDBJ whole genome shotgun (WGS) entry which is preliminary data.</text>
</comment>
<keyword evidence="3" id="KW-0547">Nucleotide-binding</keyword>
<feature type="domain" description="Protein kinase" evidence="8">
    <location>
        <begin position="13"/>
        <end position="277"/>
    </location>
</feature>
<evidence type="ECO:0000313" key="10">
    <source>
        <dbReference type="Proteomes" id="UP000635565"/>
    </source>
</evidence>
<sequence>MHTLEEGQKFERYRIVRPSGSGATGSSYEAEDTRHQRTVFLKIIHPWTLLPDAARRQFFREMQTIGSLSHPPLAPILNYGEWHGQLFVARIYTRYGSLINEQGRTWFRPPMDIQNVVTYTTQIANALTNIHNIGYAHGSLTLSNILINQEPTISRDSPFLIADAALGTFVRKMGQPPVTFFPMTVAPEQFAGQTTPASDQYALAVLLYLWLAGRPPFLGTPEEIRTQKSQGIIPSLLPFNANITYELENIIRRALSASPGHRFASINTFVQALQKVLYVGSAQARSFKHKSDALVRAKQKPVQPNTEPIPRIEPDTPQPIHDPAPPTPAPVREPNPEEPLRKDPGKTTPDPLPSEPLPAEPDIAQPVPDATPFTPPEIEPGKPAQPKPKPAPDPRKEDLINTEPLQAVIKPAATTTDTYLVITPPLTHEHVIYPLIQPETTLGHAGSSDVLLDHDESTSRHHAIIRAENRQYWIHDCSSASGVFVNGQKLIPEQGQLLDNGDEIAIGKYALIFYSNQPASHLIQQKEQVLS</sequence>
<dbReference type="PROSITE" id="PS50006">
    <property type="entry name" value="FHA_DOMAIN"/>
    <property type="match status" value="1"/>
</dbReference>
<dbReference type="InterPro" id="IPR000719">
    <property type="entry name" value="Prot_kinase_dom"/>
</dbReference>
<accession>A0ABQ3VGB0</accession>
<dbReference type="SUPFAM" id="SSF56112">
    <property type="entry name" value="Protein kinase-like (PK-like)"/>
    <property type="match status" value="1"/>
</dbReference>
<dbReference type="EMBL" id="BNJJ01000007">
    <property type="protein sequence ID" value="GHO84853.1"/>
    <property type="molecule type" value="Genomic_DNA"/>
</dbReference>
<evidence type="ECO:0000256" key="3">
    <source>
        <dbReference type="ARBA" id="ARBA00022741"/>
    </source>
</evidence>
<gene>
    <name evidence="9" type="ORF">KSZ_28590</name>
</gene>
<dbReference type="CDD" id="cd14014">
    <property type="entry name" value="STKc_PknB_like"/>
    <property type="match status" value="1"/>
</dbReference>
<dbReference type="Gene3D" id="1.10.510.10">
    <property type="entry name" value="Transferase(Phosphotransferase) domain 1"/>
    <property type="match status" value="1"/>
</dbReference>
<feature type="domain" description="FHA" evidence="7">
    <location>
        <begin position="440"/>
        <end position="490"/>
    </location>
</feature>
<dbReference type="SUPFAM" id="SSF49879">
    <property type="entry name" value="SMAD/FHA domain"/>
    <property type="match status" value="1"/>
</dbReference>
<evidence type="ECO:0000256" key="2">
    <source>
        <dbReference type="ARBA" id="ARBA00022679"/>
    </source>
</evidence>
<dbReference type="Gene3D" id="3.30.200.20">
    <property type="entry name" value="Phosphorylase Kinase, domain 1"/>
    <property type="match status" value="1"/>
</dbReference>
<reference evidence="9 10" key="1">
    <citation type="journal article" date="2021" name="Int. J. Syst. Evol. Microbiol.">
        <title>Reticulibacter mediterranei gen. nov., sp. nov., within the new family Reticulibacteraceae fam. nov., and Ktedonospora formicarum gen. nov., sp. nov., Ktedonobacter robiniae sp. nov., Dictyobacter formicarum sp. nov. and Dictyobacter arantiisoli sp. nov., belonging to the class Ktedonobacteria.</title>
        <authorList>
            <person name="Yabe S."/>
            <person name="Zheng Y."/>
            <person name="Wang C.M."/>
            <person name="Sakai Y."/>
            <person name="Abe K."/>
            <person name="Yokota A."/>
            <person name="Donadio S."/>
            <person name="Cavaletti L."/>
            <person name="Monciardini P."/>
        </authorList>
    </citation>
    <scope>NUCLEOTIDE SEQUENCE [LARGE SCALE GENOMIC DNA]</scope>
    <source>
        <strain evidence="9 10">SOSP1-9</strain>
    </source>
</reference>
<dbReference type="Gene3D" id="2.60.200.20">
    <property type="match status" value="1"/>
</dbReference>
<name>A0ABQ3VGB0_9CHLR</name>
<feature type="compositionally biased region" description="Basic and acidic residues" evidence="6">
    <location>
        <begin position="334"/>
        <end position="345"/>
    </location>
</feature>
<feature type="compositionally biased region" description="Pro residues" evidence="6">
    <location>
        <begin position="316"/>
        <end position="333"/>
    </location>
</feature>
<feature type="compositionally biased region" description="Pro residues" evidence="6">
    <location>
        <begin position="373"/>
        <end position="389"/>
    </location>
</feature>
<evidence type="ECO:0000256" key="6">
    <source>
        <dbReference type="SAM" id="MobiDB-lite"/>
    </source>
</evidence>
<proteinExistence type="predicted"/>
<dbReference type="InterPro" id="IPR008984">
    <property type="entry name" value="SMAD_FHA_dom_sf"/>
</dbReference>
<protein>
    <recommendedName>
        <fullName evidence="1">non-specific serine/threonine protein kinase</fullName>
        <ecNumber evidence="1">2.7.11.1</ecNumber>
    </recommendedName>
</protein>
<keyword evidence="5" id="KW-0067">ATP-binding</keyword>
<dbReference type="PANTHER" id="PTHR43289">
    <property type="entry name" value="MITOGEN-ACTIVATED PROTEIN KINASE KINASE KINASE 20-RELATED"/>
    <property type="match status" value="1"/>
</dbReference>
<feature type="compositionally biased region" description="Pro residues" evidence="6">
    <location>
        <begin position="350"/>
        <end position="359"/>
    </location>
</feature>
<organism evidence="9 10">
    <name type="scientific">Dictyobacter formicarum</name>
    <dbReference type="NCBI Taxonomy" id="2778368"/>
    <lineage>
        <taxon>Bacteria</taxon>
        <taxon>Bacillati</taxon>
        <taxon>Chloroflexota</taxon>
        <taxon>Ktedonobacteria</taxon>
        <taxon>Ktedonobacterales</taxon>
        <taxon>Dictyobacteraceae</taxon>
        <taxon>Dictyobacter</taxon>
    </lineage>
</organism>
<evidence type="ECO:0000259" key="7">
    <source>
        <dbReference type="PROSITE" id="PS50006"/>
    </source>
</evidence>